<dbReference type="RefSeq" id="WP_166856606.1">
    <property type="nucleotide sequence ID" value="NZ_CP063989.1"/>
</dbReference>
<dbReference type="GO" id="GO:0003700">
    <property type="term" value="F:DNA-binding transcription factor activity"/>
    <property type="evidence" value="ECO:0007669"/>
    <property type="project" value="TreeGrafter"/>
</dbReference>
<protein>
    <submittedName>
        <fullName evidence="1">Rrf2 family transcriptional regulator</fullName>
    </submittedName>
</protein>
<name>A0A7T0LM65_9ACTO</name>
<evidence type="ECO:0000313" key="2">
    <source>
        <dbReference type="Proteomes" id="UP000594637"/>
    </source>
</evidence>
<gene>
    <name evidence="1" type="ORF">ID810_01555</name>
</gene>
<dbReference type="Pfam" id="PF02082">
    <property type="entry name" value="Rrf2"/>
    <property type="match status" value="1"/>
</dbReference>
<organism evidence="1 2">
    <name type="scientific">Actinomyces respiraculi</name>
    <dbReference type="NCBI Taxonomy" id="2744574"/>
    <lineage>
        <taxon>Bacteria</taxon>
        <taxon>Bacillati</taxon>
        <taxon>Actinomycetota</taxon>
        <taxon>Actinomycetes</taxon>
        <taxon>Actinomycetales</taxon>
        <taxon>Actinomycetaceae</taxon>
        <taxon>Actinomyces</taxon>
    </lineage>
</organism>
<keyword evidence="2" id="KW-1185">Reference proteome</keyword>
<dbReference type="InterPro" id="IPR036390">
    <property type="entry name" value="WH_DNA-bd_sf"/>
</dbReference>
<dbReference type="PROSITE" id="PS51197">
    <property type="entry name" value="HTH_RRF2_2"/>
    <property type="match status" value="1"/>
</dbReference>
<dbReference type="PANTHER" id="PTHR33221:SF15">
    <property type="entry name" value="HTH-TYPE TRANSCRIPTIONAL REGULATOR YWGB-RELATED"/>
    <property type="match status" value="1"/>
</dbReference>
<dbReference type="PANTHER" id="PTHR33221">
    <property type="entry name" value="WINGED HELIX-TURN-HELIX TRANSCRIPTIONAL REGULATOR, RRF2 FAMILY"/>
    <property type="match status" value="1"/>
</dbReference>
<dbReference type="Gene3D" id="1.10.10.10">
    <property type="entry name" value="Winged helix-like DNA-binding domain superfamily/Winged helix DNA-binding domain"/>
    <property type="match status" value="1"/>
</dbReference>
<dbReference type="KEGG" id="arep:ID810_01555"/>
<accession>A0A7T0LM65</accession>
<dbReference type="Proteomes" id="UP000594637">
    <property type="component" value="Chromosome"/>
</dbReference>
<dbReference type="AlphaFoldDB" id="A0A7T0LM65"/>
<proteinExistence type="predicted"/>
<dbReference type="GO" id="GO:0005829">
    <property type="term" value="C:cytosol"/>
    <property type="evidence" value="ECO:0007669"/>
    <property type="project" value="TreeGrafter"/>
</dbReference>
<dbReference type="SUPFAM" id="SSF46785">
    <property type="entry name" value="Winged helix' DNA-binding domain"/>
    <property type="match status" value="1"/>
</dbReference>
<dbReference type="EMBL" id="CP063989">
    <property type="protein sequence ID" value="QPL05703.1"/>
    <property type="molecule type" value="Genomic_DNA"/>
</dbReference>
<dbReference type="InterPro" id="IPR000944">
    <property type="entry name" value="Tscrpt_reg_Rrf2"/>
</dbReference>
<reference evidence="1 2" key="1">
    <citation type="submission" date="2020-11" db="EMBL/GenBank/DDBJ databases">
        <title>Actinomyces sp. ZJ750.</title>
        <authorList>
            <person name="Zhou J."/>
        </authorList>
    </citation>
    <scope>NUCLEOTIDE SEQUENCE [LARGE SCALE GENOMIC DNA]</scope>
    <source>
        <strain evidence="1 2">ZJ750</strain>
    </source>
</reference>
<dbReference type="InterPro" id="IPR036388">
    <property type="entry name" value="WH-like_DNA-bd_sf"/>
</dbReference>
<evidence type="ECO:0000313" key="1">
    <source>
        <dbReference type="EMBL" id="QPL05703.1"/>
    </source>
</evidence>
<sequence>MDTRFSVAIHVLTMISEERDRDLSSQDLAVSVGTNASHIRRVIGQVKAAGLIESSRGRSGYRLTRLPSDISLLDIYRAVQGGDRVLLFHAHPNPNEECPVGRHIESAVRPVFADVERQLEESLAAHSLEDVIDNLYSQARRSRPERINAR</sequence>